<keyword evidence="2" id="KW-0732">Signal</keyword>
<dbReference type="InterPro" id="IPR013766">
    <property type="entry name" value="Thioredoxin_domain"/>
</dbReference>
<dbReference type="KEGG" id="aaf:AURANDRAFT_30980"/>
<evidence type="ECO:0000313" key="4">
    <source>
        <dbReference type="EMBL" id="EGB05334.1"/>
    </source>
</evidence>
<proteinExistence type="inferred from homology"/>
<evidence type="ECO:0000256" key="1">
    <source>
        <dbReference type="ARBA" id="ARBA00006347"/>
    </source>
</evidence>
<dbReference type="PROSITE" id="PS00194">
    <property type="entry name" value="THIOREDOXIN_1"/>
    <property type="match status" value="2"/>
</dbReference>
<dbReference type="OrthoDB" id="427280at2759"/>
<dbReference type="PROSITE" id="PS51352">
    <property type="entry name" value="THIOREDOXIN_2"/>
    <property type="match status" value="2"/>
</dbReference>
<dbReference type="GO" id="GO:0003756">
    <property type="term" value="F:protein disulfide isomerase activity"/>
    <property type="evidence" value="ECO:0007669"/>
    <property type="project" value="TreeGrafter"/>
</dbReference>
<feature type="non-terminal residue" evidence="4">
    <location>
        <position position="219"/>
    </location>
</feature>
<dbReference type="Proteomes" id="UP000002729">
    <property type="component" value="Unassembled WGS sequence"/>
</dbReference>
<feature type="chain" id="PRO_5003261683" description="Thioredoxin domain-containing protein" evidence="2">
    <location>
        <begin position="17"/>
        <end position="219"/>
    </location>
</feature>
<dbReference type="InterPro" id="IPR036249">
    <property type="entry name" value="Thioredoxin-like_sf"/>
</dbReference>
<dbReference type="GO" id="GO:0006457">
    <property type="term" value="P:protein folding"/>
    <property type="evidence" value="ECO:0007669"/>
    <property type="project" value="TreeGrafter"/>
</dbReference>
<sequence>MGAFHRALLVLGLASATEVAKVTKGNYDAFLQLAADEEQWVLLDFFAPWCGHCKRLNPVLDDFVADTPGVRVAKIDATAEKALAEAHDVDGYPTLRFRRAGSSDAFRDYKGARDAVGLAQLDARLRGPAVTTFAGALDDALTSVTKGNYDAFLQLAADEEQWVLLDFFAPWCGHCKRLNPVLDDFVADTPGVRVAKIDATAEKALAEAHDVDGYPTLRF</sequence>
<dbReference type="InParanoid" id="F0YHZ0"/>
<dbReference type="InterPro" id="IPR017937">
    <property type="entry name" value="Thioredoxin_CS"/>
</dbReference>
<dbReference type="eggNOG" id="KOG0190">
    <property type="taxonomic scope" value="Eukaryota"/>
</dbReference>
<feature type="signal peptide" evidence="2">
    <location>
        <begin position="1"/>
        <end position="16"/>
    </location>
</feature>
<dbReference type="AlphaFoldDB" id="F0YHZ0"/>
<reference evidence="4 5" key="1">
    <citation type="journal article" date="2011" name="Proc. Natl. Acad. Sci. U.S.A.">
        <title>Niche of harmful alga Aureococcus anophagefferens revealed through ecogenomics.</title>
        <authorList>
            <person name="Gobler C.J."/>
            <person name="Berry D.L."/>
            <person name="Dyhrman S.T."/>
            <person name="Wilhelm S.W."/>
            <person name="Salamov A."/>
            <person name="Lobanov A.V."/>
            <person name="Zhang Y."/>
            <person name="Collier J.L."/>
            <person name="Wurch L.L."/>
            <person name="Kustka A.B."/>
            <person name="Dill B.D."/>
            <person name="Shah M."/>
            <person name="VerBerkmoes N.C."/>
            <person name="Kuo A."/>
            <person name="Terry A."/>
            <person name="Pangilinan J."/>
            <person name="Lindquist E.A."/>
            <person name="Lucas S."/>
            <person name="Paulsen I.T."/>
            <person name="Hattenrath-Lehmann T.K."/>
            <person name="Talmage S.C."/>
            <person name="Walker E.A."/>
            <person name="Koch F."/>
            <person name="Burson A.M."/>
            <person name="Marcoval M.A."/>
            <person name="Tang Y.Z."/>
            <person name="Lecleir G.R."/>
            <person name="Coyne K.J."/>
            <person name="Berg G.M."/>
            <person name="Bertrand E.M."/>
            <person name="Saito M.A."/>
            <person name="Gladyshev V.N."/>
            <person name="Grigoriev I.V."/>
        </authorList>
    </citation>
    <scope>NUCLEOTIDE SEQUENCE [LARGE SCALE GENOMIC DNA]</scope>
    <source>
        <strain evidence="5">CCMP 1984</strain>
    </source>
</reference>
<name>F0YHZ0_AURAN</name>
<feature type="domain" description="Thioredoxin" evidence="3">
    <location>
        <begin position="130"/>
        <end position="219"/>
    </location>
</feature>
<dbReference type="Pfam" id="PF00085">
    <property type="entry name" value="Thioredoxin"/>
    <property type="match status" value="2"/>
</dbReference>
<dbReference type="CDD" id="cd02961">
    <property type="entry name" value="PDI_a_family"/>
    <property type="match status" value="2"/>
</dbReference>
<dbReference type="Gene3D" id="3.40.30.10">
    <property type="entry name" value="Glutaredoxin"/>
    <property type="match status" value="2"/>
</dbReference>
<comment type="similarity">
    <text evidence="1">Belongs to the protein disulfide isomerase family.</text>
</comment>
<accession>F0YHZ0</accession>
<dbReference type="OMA" id="SWISHAM"/>
<organism evidence="5">
    <name type="scientific">Aureococcus anophagefferens</name>
    <name type="common">Harmful bloom alga</name>
    <dbReference type="NCBI Taxonomy" id="44056"/>
    <lineage>
        <taxon>Eukaryota</taxon>
        <taxon>Sar</taxon>
        <taxon>Stramenopiles</taxon>
        <taxon>Ochrophyta</taxon>
        <taxon>Pelagophyceae</taxon>
        <taxon>Pelagomonadales</taxon>
        <taxon>Pelagomonadaceae</taxon>
        <taxon>Aureococcus</taxon>
    </lineage>
</organism>
<keyword evidence="5" id="KW-1185">Reference proteome</keyword>
<gene>
    <name evidence="4" type="ORF">AURANDRAFT_30980</name>
</gene>
<feature type="domain" description="Thioredoxin" evidence="3">
    <location>
        <begin position="8"/>
        <end position="127"/>
    </location>
</feature>
<dbReference type="SUPFAM" id="SSF52833">
    <property type="entry name" value="Thioredoxin-like"/>
    <property type="match status" value="2"/>
</dbReference>
<evidence type="ECO:0000313" key="5">
    <source>
        <dbReference type="Proteomes" id="UP000002729"/>
    </source>
</evidence>
<protein>
    <recommendedName>
        <fullName evidence="3">Thioredoxin domain-containing protein</fullName>
    </recommendedName>
</protein>
<evidence type="ECO:0000256" key="2">
    <source>
        <dbReference type="SAM" id="SignalP"/>
    </source>
</evidence>
<dbReference type="PANTHER" id="PTHR45672">
    <property type="entry name" value="PROTEIN DISULFIDE-ISOMERASE C17H9.14C-RELATED"/>
    <property type="match status" value="1"/>
</dbReference>
<dbReference type="GeneID" id="20220956"/>
<dbReference type="EMBL" id="GL833142">
    <property type="protein sequence ID" value="EGB05334.1"/>
    <property type="molecule type" value="Genomic_DNA"/>
</dbReference>
<dbReference type="GO" id="GO:0005783">
    <property type="term" value="C:endoplasmic reticulum"/>
    <property type="evidence" value="ECO:0007669"/>
    <property type="project" value="TreeGrafter"/>
</dbReference>
<dbReference type="PRINTS" id="PR00421">
    <property type="entry name" value="THIOREDOXIN"/>
</dbReference>
<dbReference type="InterPro" id="IPR051063">
    <property type="entry name" value="PDI"/>
</dbReference>
<evidence type="ECO:0000259" key="3">
    <source>
        <dbReference type="PROSITE" id="PS51352"/>
    </source>
</evidence>
<dbReference type="RefSeq" id="XP_009039982.1">
    <property type="nucleotide sequence ID" value="XM_009041734.1"/>
</dbReference>